<reference evidence="1 2" key="1">
    <citation type="submission" date="2020-09" db="EMBL/GenBank/DDBJ databases">
        <title>De no assembly of potato wild relative species, Solanum commersonii.</title>
        <authorList>
            <person name="Cho K."/>
        </authorList>
    </citation>
    <scope>NUCLEOTIDE SEQUENCE [LARGE SCALE GENOMIC DNA]</scope>
    <source>
        <strain evidence="1">LZ3.2</strain>
        <tissue evidence="1">Leaf</tissue>
    </source>
</reference>
<protein>
    <recommendedName>
        <fullName evidence="3">RNase H type-1 domain-containing protein</fullName>
    </recommendedName>
</protein>
<organism evidence="1 2">
    <name type="scientific">Solanum commersonii</name>
    <name type="common">Commerson's wild potato</name>
    <name type="synonym">Commerson's nightshade</name>
    <dbReference type="NCBI Taxonomy" id="4109"/>
    <lineage>
        <taxon>Eukaryota</taxon>
        <taxon>Viridiplantae</taxon>
        <taxon>Streptophyta</taxon>
        <taxon>Embryophyta</taxon>
        <taxon>Tracheophyta</taxon>
        <taxon>Spermatophyta</taxon>
        <taxon>Magnoliopsida</taxon>
        <taxon>eudicotyledons</taxon>
        <taxon>Gunneridae</taxon>
        <taxon>Pentapetalae</taxon>
        <taxon>asterids</taxon>
        <taxon>lamiids</taxon>
        <taxon>Solanales</taxon>
        <taxon>Solanaceae</taxon>
        <taxon>Solanoideae</taxon>
        <taxon>Solaneae</taxon>
        <taxon>Solanum</taxon>
    </lineage>
</organism>
<comment type="caution">
    <text evidence="1">The sequence shown here is derived from an EMBL/GenBank/DDBJ whole genome shotgun (WGS) entry which is preliminary data.</text>
</comment>
<evidence type="ECO:0000313" key="2">
    <source>
        <dbReference type="Proteomes" id="UP000824120"/>
    </source>
</evidence>
<sequence>MWNKYYKKQIPILVQWKGGSLVWKMMLENKDILKKKKIWWETKGVSSNICHDNWTKLGPLHQIPHEDIQTNSSISDIEKFIGEEGWNYEKIQHVLPNSVVEHHRKFYNRWCMGATEEQKLWKAKLCVDDVLARCGISVVSRCTCCSNPQLNTIEYLFLEMRSTILMVQILAQMVLKERILALIRRFFVVSNENRDVVGAKGIKLSESSNIVAETIAIREGLKFYIDIQFTPHIIKTDSLTKMNILNDIWIGGRIHK</sequence>
<dbReference type="Proteomes" id="UP000824120">
    <property type="component" value="Chromosome 7"/>
</dbReference>
<accession>A0A9J5Y752</accession>
<dbReference type="EMBL" id="JACXVP010000007">
    <property type="protein sequence ID" value="KAG5595981.1"/>
    <property type="molecule type" value="Genomic_DNA"/>
</dbReference>
<keyword evidence="2" id="KW-1185">Reference proteome</keyword>
<name>A0A9J5Y752_SOLCO</name>
<dbReference type="AlphaFoldDB" id="A0A9J5Y752"/>
<evidence type="ECO:0000313" key="1">
    <source>
        <dbReference type="EMBL" id="KAG5595981.1"/>
    </source>
</evidence>
<evidence type="ECO:0008006" key="3">
    <source>
        <dbReference type="Google" id="ProtNLM"/>
    </source>
</evidence>
<gene>
    <name evidence="1" type="ORF">H5410_037213</name>
</gene>
<proteinExistence type="predicted"/>